<gene>
    <name evidence="2" type="ORF">ABS648_06590</name>
    <name evidence="1" type="ORF">PSm6_32190</name>
</gene>
<evidence type="ECO:0000313" key="1">
    <source>
        <dbReference type="EMBL" id="BCD86812.1"/>
    </source>
</evidence>
<keyword evidence="3" id="KW-1185">Reference proteome</keyword>
<dbReference type="SUPFAM" id="SSF48452">
    <property type="entry name" value="TPR-like"/>
    <property type="match status" value="1"/>
</dbReference>
<dbReference type="EMBL" id="AP023081">
    <property type="protein sequence ID" value="BCD86812.1"/>
    <property type="molecule type" value="Genomic_DNA"/>
</dbReference>
<dbReference type="AlphaFoldDB" id="A0AAU7Y6Y7"/>
<evidence type="ECO:0000313" key="2">
    <source>
        <dbReference type="EMBL" id="XBY65431.1"/>
    </source>
</evidence>
<dbReference type="Proteomes" id="UP001064896">
    <property type="component" value="Chromosome"/>
</dbReference>
<proteinExistence type="predicted"/>
<reference evidence="1" key="1">
    <citation type="submission" date="2020-05" db="EMBL/GenBank/DDBJ databases">
        <title>Complete genome sequence of Pseudomonas sp. Sm006.</title>
        <authorList>
            <person name="Takeuchi K."/>
            <person name="Someya N."/>
        </authorList>
    </citation>
    <scope>NUCLEOTIDE SEQUENCE</scope>
    <source>
        <strain evidence="1">Sm006</strain>
    </source>
</reference>
<reference evidence="2" key="2">
    <citation type="submission" date="2023-08" db="EMBL/GenBank/DDBJ databases">
        <title>Increased levels of nutrients transform a symbiont into a lethal pathobiont.</title>
        <authorList>
            <person name="Lachnit T."/>
            <person name="Ulrich L."/>
            <person name="Willmer F.M."/>
            <person name="Hasenbein T."/>
            <person name="Steiner L.X."/>
            <person name="Wolters M."/>
            <person name="Herbst E.M."/>
            <person name="Deines P."/>
        </authorList>
    </citation>
    <scope>NUCLEOTIDE SEQUENCE</scope>
    <source>
        <strain evidence="2">T3</strain>
    </source>
</reference>
<sequence length="148" mass="16911">MEYWKRTIEAGNRSFHSGDWIEARELYLQALAQAQMLLERWPDADQAVAAFVVSHHNLADLHLMLGQPEETAENLCTCHERLLQVLRDTSLPEALRDVALRHSRCTYSSLLQFIQEHGAYPRTDRLLGIVPGHSSRALPSTSGSRYYH</sequence>
<evidence type="ECO:0000313" key="3">
    <source>
        <dbReference type="Proteomes" id="UP001064896"/>
    </source>
</evidence>
<protein>
    <submittedName>
        <fullName evidence="2">Tetratricopeptide repeat protein</fullName>
    </submittedName>
</protein>
<organism evidence="2">
    <name type="scientific">Pseudomonas solani</name>
    <dbReference type="NCBI Taxonomy" id="2731552"/>
    <lineage>
        <taxon>Bacteria</taxon>
        <taxon>Pseudomonadati</taxon>
        <taxon>Pseudomonadota</taxon>
        <taxon>Gammaproteobacteria</taxon>
        <taxon>Pseudomonadales</taxon>
        <taxon>Pseudomonadaceae</taxon>
        <taxon>Pseudomonas</taxon>
    </lineage>
</organism>
<dbReference type="InterPro" id="IPR011990">
    <property type="entry name" value="TPR-like_helical_dom_sf"/>
</dbReference>
<name>A0AAU7Y6Y7_9PSED</name>
<dbReference type="RefSeq" id="WP_021217777.1">
    <property type="nucleotide sequence ID" value="NZ_AP023081.1"/>
</dbReference>
<accession>A0AAU7Y6Y7</accession>
<dbReference type="EMBL" id="CP158373">
    <property type="protein sequence ID" value="XBY65431.1"/>
    <property type="molecule type" value="Genomic_DNA"/>
</dbReference>
<dbReference type="Gene3D" id="1.25.40.10">
    <property type="entry name" value="Tetratricopeptide repeat domain"/>
    <property type="match status" value="1"/>
</dbReference>